<evidence type="ECO:0000313" key="2">
    <source>
        <dbReference type="EMBL" id="ETW78093.1"/>
    </source>
</evidence>
<evidence type="ECO:0000313" key="3">
    <source>
        <dbReference type="Proteomes" id="UP000030671"/>
    </source>
</evidence>
<reference evidence="2 3" key="1">
    <citation type="journal article" date="2012" name="New Phytol.">
        <title>Insight into trade-off between wood decay and parasitism from the genome of a fungal forest pathogen.</title>
        <authorList>
            <person name="Olson A."/>
            <person name="Aerts A."/>
            <person name="Asiegbu F."/>
            <person name="Belbahri L."/>
            <person name="Bouzid O."/>
            <person name="Broberg A."/>
            <person name="Canback B."/>
            <person name="Coutinho P.M."/>
            <person name="Cullen D."/>
            <person name="Dalman K."/>
            <person name="Deflorio G."/>
            <person name="van Diepen L.T."/>
            <person name="Dunand C."/>
            <person name="Duplessis S."/>
            <person name="Durling M."/>
            <person name="Gonthier P."/>
            <person name="Grimwood J."/>
            <person name="Fossdal C.G."/>
            <person name="Hansson D."/>
            <person name="Henrissat B."/>
            <person name="Hietala A."/>
            <person name="Himmelstrand K."/>
            <person name="Hoffmeister D."/>
            <person name="Hogberg N."/>
            <person name="James T.Y."/>
            <person name="Karlsson M."/>
            <person name="Kohler A."/>
            <person name="Kues U."/>
            <person name="Lee Y.H."/>
            <person name="Lin Y.C."/>
            <person name="Lind M."/>
            <person name="Lindquist E."/>
            <person name="Lombard V."/>
            <person name="Lucas S."/>
            <person name="Lunden K."/>
            <person name="Morin E."/>
            <person name="Murat C."/>
            <person name="Park J."/>
            <person name="Raffaello T."/>
            <person name="Rouze P."/>
            <person name="Salamov A."/>
            <person name="Schmutz J."/>
            <person name="Solheim H."/>
            <person name="Stahlberg J."/>
            <person name="Velez H."/>
            <person name="de Vries R.P."/>
            <person name="Wiebenga A."/>
            <person name="Woodward S."/>
            <person name="Yakovlev I."/>
            <person name="Garbelotto M."/>
            <person name="Martin F."/>
            <person name="Grigoriev I.V."/>
            <person name="Stenlid J."/>
        </authorList>
    </citation>
    <scope>NUCLEOTIDE SEQUENCE [LARGE SCALE GENOMIC DNA]</scope>
    <source>
        <strain evidence="2 3">TC 32-1</strain>
    </source>
</reference>
<protein>
    <submittedName>
        <fullName evidence="2">Uncharacterized protein</fullName>
    </submittedName>
</protein>
<dbReference type="EMBL" id="KI925462">
    <property type="protein sequence ID" value="ETW78093.1"/>
    <property type="molecule type" value="Genomic_DNA"/>
</dbReference>
<name>W4JX09_HETIT</name>
<organism evidence="2 3">
    <name type="scientific">Heterobasidion irregulare (strain TC 32-1)</name>
    <dbReference type="NCBI Taxonomy" id="747525"/>
    <lineage>
        <taxon>Eukaryota</taxon>
        <taxon>Fungi</taxon>
        <taxon>Dikarya</taxon>
        <taxon>Basidiomycota</taxon>
        <taxon>Agaricomycotina</taxon>
        <taxon>Agaricomycetes</taxon>
        <taxon>Russulales</taxon>
        <taxon>Bondarzewiaceae</taxon>
        <taxon>Heterobasidion</taxon>
        <taxon>Heterobasidion annosum species complex</taxon>
    </lineage>
</organism>
<dbReference type="InParanoid" id="W4JX09"/>
<accession>W4JX09</accession>
<dbReference type="AlphaFoldDB" id="W4JX09"/>
<dbReference type="RefSeq" id="XP_009550095.1">
    <property type="nucleotide sequence ID" value="XM_009551800.1"/>
</dbReference>
<feature type="compositionally biased region" description="Basic residues" evidence="1">
    <location>
        <begin position="1"/>
        <end position="18"/>
    </location>
</feature>
<keyword evidence="3" id="KW-1185">Reference proteome</keyword>
<evidence type="ECO:0000256" key="1">
    <source>
        <dbReference type="SAM" id="MobiDB-lite"/>
    </source>
</evidence>
<sequence>MPACARRRRTHYARHKPRPPPSSTQSPLPTASHDVPHIASLLLGSVAVVTNLTRSANVSSYPEYELQTLQDTSYSLTASFALANLCLQRLQ</sequence>
<proteinExistence type="predicted"/>
<dbReference type="GeneID" id="20666268"/>
<dbReference type="Proteomes" id="UP000030671">
    <property type="component" value="Unassembled WGS sequence"/>
</dbReference>
<gene>
    <name evidence="2" type="ORF">HETIRDRAFT_107700</name>
</gene>
<feature type="region of interest" description="Disordered" evidence="1">
    <location>
        <begin position="1"/>
        <end position="33"/>
    </location>
</feature>
<dbReference type="KEGG" id="hir:HETIRDRAFT_107700"/>
<feature type="compositionally biased region" description="Low complexity" evidence="1">
    <location>
        <begin position="23"/>
        <end position="32"/>
    </location>
</feature>
<dbReference type="HOGENOM" id="CLU_2427268_0_0_1"/>